<organism evidence="2 3">
    <name type="scientific">Burkholderia gladioli</name>
    <name type="common">Pseudomonas marginata</name>
    <name type="synonym">Phytomonas marginata</name>
    <dbReference type="NCBI Taxonomy" id="28095"/>
    <lineage>
        <taxon>Bacteria</taxon>
        <taxon>Pseudomonadati</taxon>
        <taxon>Pseudomonadota</taxon>
        <taxon>Betaproteobacteria</taxon>
        <taxon>Burkholderiales</taxon>
        <taxon>Burkholderiaceae</taxon>
        <taxon>Burkholderia</taxon>
    </lineage>
</organism>
<gene>
    <name evidence="2" type="ORF">DM48_321</name>
</gene>
<protein>
    <submittedName>
        <fullName evidence="2">Uncharacterized protein</fullName>
    </submittedName>
</protein>
<dbReference type="AlphaFoldDB" id="A0AAW3F7K6"/>
<sequence length="212" mass="23724">MYALDINAARQADERSGRINEIGKFIGTFSRAEDVTSAKGTRGIDFAFETDDRLSANFSLWTLNAQGESLFGFKQLQAMMACMRVRNIEPVRAVVKKWDRNSSSMVEVEAEVFKELMSKKIGILFETEDYEKNDGSIGTKVVPAAFFDPTTELMAAEILDRKVQPLQLAKVVQSLRHRPLKKRNGAPQTTSRQPHGNAPTGGFDEMDDDIPF</sequence>
<evidence type="ECO:0000256" key="1">
    <source>
        <dbReference type="SAM" id="MobiDB-lite"/>
    </source>
</evidence>
<dbReference type="EMBL" id="JPGG01000016">
    <property type="protein sequence ID" value="KGC15740.1"/>
    <property type="molecule type" value="Genomic_DNA"/>
</dbReference>
<reference evidence="2 3" key="1">
    <citation type="submission" date="2014-04" db="EMBL/GenBank/DDBJ databases">
        <authorList>
            <person name="Bishop-Lilly K.A."/>
            <person name="Broomall S.M."/>
            <person name="Chain P.S."/>
            <person name="Chertkov O."/>
            <person name="Coyne S.R."/>
            <person name="Daligault H.E."/>
            <person name="Davenport K.W."/>
            <person name="Erkkila T."/>
            <person name="Frey K.G."/>
            <person name="Gibbons H.S."/>
            <person name="Gu W."/>
            <person name="Jaissle J."/>
            <person name="Johnson S.L."/>
            <person name="Koroleva G.I."/>
            <person name="Ladner J.T."/>
            <person name="Lo C.-C."/>
            <person name="Minogue T.D."/>
            <person name="Munk C."/>
            <person name="Palacios G.F."/>
            <person name="Redden C.L."/>
            <person name="Rosenzweig C.N."/>
            <person name="Scholz M.B."/>
            <person name="Teshima H."/>
            <person name="Xu Y."/>
        </authorList>
    </citation>
    <scope>NUCLEOTIDE SEQUENCE [LARGE SCALE GENOMIC DNA]</scope>
    <source>
        <strain evidence="3">gladioli</strain>
    </source>
</reference>
<evidence type="ECO:0000313" key="3">
    <source>
        <dbReference type="Proteomes" id="UP000029590"/>
    </source>
</evidence>
<evidence type="ECO:0000313" key="2">
    <source>
        <dbReference type="EMBL" id="KGC15740.1"/>
    </source>
</evidence>
<dbReference type="RefSeq" id="WP_080752252.1">
    <property type="nucleotide sequence ID" value="NZ_KN150850.1"/>
</dbReference>
<comment type="caution">
    <text evidence="2">The sequence shown here is derived from an EMBL/GenBank/DDBJ whole genome shotgun (WGS) entry which is preliminary data.</text>
</comment>
<feature type="region of interest" description="Disordered" evidence="1">
    <location>
        <begin position="177"/>
        <end position="212"/>
    </location>
</feature>
<accession>A0AAW3F7K6</accession>
<dbReference type="Proteomes" id="UP000029590">
    <property type="component" value="Unassembled WGS sequence"/>
</dbReference>
<name>A0AAW3F7K6_BURGA</name>
<proteinExistence type="predicted"/>